<keyword evidence="2" id="KW-1185">Reference proteome</keyword>
<organism evidence="1 2">
    <name type="scientific">Mycoplana azooxidifex</name>
    <dbReference type="NCBI Taxonomy" id="1636188"/>
    <lineage>
        <taxon>Bacteria</taxon>
        <taxon>Pseudomonadati</taxon>
        <taxon>Pseudomonadota</taxon>
        <taxon>Alphaproteobacteria</taxon>
        <taxon>Hyphomicrobiales</taxon>
        <taxon>Rhizobiaceae</taxon>
        <taxon>Mycoplana</taxon>
    </lineage>
</organism>
<dbReference type="EMBL" id="JACIEE010000012">
    <property type="protein sequence ID" value="MBB3979552.1"/>
    <property type="molecule type" value="Genomic_DNA"/>
</dbReference>
<reference evidence="1 2" key="1">
    <citation type="submission" date="2020-08" db="EMBL/GenBank/DDBJ databases">
        <title>Genomic Encyclopedia of Type Strains, Phase IV (KMG-IV): sequencing the most valuable type-strain genomes for metagenomic binning, comparative biology and taxonomic classification.</title>
        <authorList>
            <person name="Goeker M."/>
        </authorList>
    </citation>
    <scope>NUCLEOTIDE SEQUENCE [LARGE SCALE GENOMIC DNA]</scope>
    <source>
        <strain evidence="1 2">DSM 100211</strain>
    </source>
</reference>
<proteinExistence type="predicted"/>
<evidence type="ECO:0000313" key="2">
    <source>
        <dbReference type="Proteomes" id="UP000574761"/>
    </source>
</evidence>
<gene>
    <name evidence="1" type="ORF">GGQ64_004796</name>
</gene>
<evidence type="ECO:0000313" key="1">
    <source>
        <dbReference type="EMBL" id="MBB3979552.1"/>
    </source>
</evidence>
<dbReference type="AlphaFoldDB" id="A0A7W6DBD0"/>
<sequence>MSRSKSLCRNSRDEHIVMLARVRQRMFFTKEVTVSAQNIGSW</sequence>
<accession>A0A7W6DBD0</accession>
<dbReference type="Proteomes" id="UP000574761">
    <property type="component" value="Unassembled WGS sequence"/>
</dbReference>
<comment type="caution">
    <text evidence="1">The sequence shown here is derived from an EMBL/GenBank/DDBJ whole genome shotgun (WGS) entry which is preliminary data.</text>
</comment>
<name>A0A7W6DBD0_9HYPH</name>
<protein>
    <submittedName>
        <fullName evidence="1">Uncharacterized protein</fullName>
    </submittedName>
</protein>